<dbReference type="InterPro" id="IPR017441">
    <property type="entry name" value="Protein_kinase_ATP_BS"/>
</dbReference>
<dbReference type="InterPro" id="IPR008271">
    <property type="entry name" value="Ser/Thr_kinase_AS"/>
</dbReference>
<dbReference type="Proteomes" id="UP001151760">
    <property type="component" value="Unassembled WGS sequence"/>
</dbReference>
<sequence>MSSPNPDHLLHLKIPLQNILEATDNFDEENVIEEADFGNAYEGELWWSGELIEIDARRFNKDEWDDEKEQQFWMEIFMLSTLTHKNLVSLVGFCDENDERIIIIMTETRLSLENYLSDSRLLTWVRRLEICLGLANALSYLYYDEAREFSVIHRNIDSLTVLLNDHWEPKLSEFRRSMKIKASKRHDSFHVDKVWDRKGYTDPTYVETKSAHHKSDMYSFGIVMFELLCGRKSMVDHQDNKYMTPMAIFHYREKILDEIIDPVLWKQMDPQSFNVFAQSAYDCLNEERSQRPNIDEIVARLEEALILQLAREDRPSIVAAEVEVTSSNYDKGSLTSIPTRVGYHVSKETKSFLKDLSHLKLSWEDIESATNNFAHESIIGTFGFGIIRKGRLLHSEQFIDIIVKCFYREYVKDESKRFWTEVSMLSSLKHKNLVSVIGFYDSNMNKIIIYKKEANQSLKTYLSDQTLTWMQSLKICVGVANALSYIHYDPGRDFSVIHCNIRSSKILLDDELEPRLSGFELSLKNTVARRHRLLLTRDIVKNVYLDPKYKRTGGLTHKSDVYSFGVVLFEVLCGRSAVLRDEEELGEGLLRLLTKSHLDDMIDPHLKSQMDAESLKIFSETAFCCIKEERADRPYIDQVVKGLEKALKLQSIYENPELPRNAIEGASSCHLKWKNLEHLKIALNDIELATENFAEKYRIGSGAFGMVYKAQLEHFDGSNSWSIDGEIICGFPKKQSTVAIKCIKSPKGEQGFNVEIETLTSCKHENIISLLGFCYECSDHMILVYELASKGSLEDYLGNSDKMFNLTWMRRLKICLDIAHGLNYIHINTDEEKQKIIHRDIKSANILLGDNWVAKIADFGLSKLLPADQEASTLNINTIAGTNMYLDPEYENFGRLNKKSDIYSFGVVLFEILTGRVAYDRIFTDIDEMGIAPIARHHCEKGTIMEIVDHKIKEETDEHVFSLSKGPNEESLDIFTKIAFQCLAMTQNKRPSIDDVINELKKALYCQENHKDSLKLSLQDIKLATKTFNQDNLIGHGDFGNVYKGQTHGHNIIAAKRLGRKSAEGEAEFMTELEILMEYKHEHVIALVGYCDQDDEKIIVYEYASRGGLDKYLSDDSLTWVMRLKICIDIAIGLEFLHGTVSSPEMVIHRDINSSNILLFDDWKAKISDFGLSLVCPKNQDVDYVIDNVTGTIGYCDPLYSKTGFLTKESDIFSLGAVLFDIVCGKLSSAQLDDEYGYLPFLAKSRYQVGKLDELVFEGIKEQIEPESFTTFARIAYQCLEHKRERRPTAHEVVIQLKKALECQEDYEIWEPKLPEDYKEVIQMSKCPQIYSTKEKEDLYNIFSKGILLQQDKVLLSFNGDGERNKSVSATTFTYVNSCPHWWRSLKESRFEKVAEMSDISNLNIEIKTDTQLLSPNIVYGVYLVFKLCDSRKFSAKPMYVNLNYRKGSETLQAYFATQRDENWMMIELYRFLNQNEDVVFKFLLESFLSYYCGDGAIYVEGVEFRAIGKVKHDEIGYLKDVQQVLISNFNMDRVQQLPTEEVFEIHNNYDELFWFGEVNGKKLFVLSAKAALYKFSDVDLFTSKPSTQSRFQEVRIYQKSQENSQKWASTDTGIRKVQKKPKNSKPKPEKSSLSHNPVKHGQHSQPLKDKTPQ</sequence>
<accession>A0ABQ4WTL6</accession>
<dbReference type="PROSITE" id="PS50011">
    <property type="entry name" value="PROTEIN_KINASE_DOM"/>
    <property type="match status" value="4"/>
</dbReference>
<gene>
    <name evidence="9" type="ORF">Tco_0629591</name>
</gene>
<reference evidence="9" key="2">
    <citation type="submission" date="2022-01" db="EMBL/GenBank/DDBJ databases">
        <authorList>
            <person name="Yamashiro T."/>
            <person name="Shiraishi A."/>
            <person name="Satake H."/>
            <person name="Nakayama K."/>
        </authorList>
    </citation>
    <scope>NUCLEOTIDE SEQUENCE</scope>
</reference>
<dbReference type="SUPFAM" id="SSF56112">
    <property type="entry name" value="Protein kinase-like (PK-like)"/>
    <property type="match status" value="4"/>
</dbReference>
<dbReference type="PANTHER" id="PTHR27003">
    <property type="entry name" value="OS07G0166700 PROTEIN"/>
    <property type="match status" value="1"/>
</dbReference>
<evidence type="ECO:0000313" key="10">
    <source>
        <dbReference type="Proteomes" id="UP001151760"/>
    </source>
</evidence>
<dbReference type="Gene3D" id="3.30.200.20">
    <property type="entry name" value="Phosphorylase Kinase, domain 1"/>
    <property type="match status" value="4"/>
</dbReference>
<proteinExistence type="predicted"/>
<feature type="compositionally biased region" description="Polar residues" evidence="7">
    <location>
        <begin position="1603"/>
        <end position="1613"/>
    </location>
</feature>
<feature type="domain" description="Protein kinase" evidence="8">
    <location>
        <begin position="693"/>
        <end position="1004"/>
    </location>
</feature>
<dbReference type="InterPro" id="IPR025886">
    <property type="entry name" value="PP2-like"/>
</dbReference>
<reference evidence="9" key="1">
    <citation type="journal article" date="2022" name="Int. J. Mol. Sci.">
        <title>Draft Genome of Tanacetum Coccineum: Genomic Comparison of Closely Related Tanacetum-Family Plants.</title>
        <authorList>
            <person name="Yamashiro T."/>
            <person name="Shiraishi A."/>
            <person name="Nakayama K."/>
            <person name="Satake H."/>
        </authorList>
    </citation>
    <scope>NUCLEOTIDE SEQUENCE</scope>
</reference>
<keyword evidence="5 6" id="KW-0067">ATP-binding</keyword>
<comment type="caution">
    <text evidence="9">The sequence shown here is derived from an EMBL/GenBank/DDBJ whole genome shotgun (WGS) entry which is preliminary data.</text>
</comment>
<protein>
    <submittedName>
        <fullName evidence="9">Kinase-like domain, phloem protein 2-like protein</fullName>
    </submittedName>
</protein>
<evidence type="ECO:0000313" key="9">
    <source>
        <dbReference type="EMBL" id="GJS56229.1"/>
    </source>
</evidence>
<evidence type="ECO:0000256" key="3">
    <source>
        <dbReference type="ARBA" id="ARBA00022741"/>
    </source>
</evidence>
<name>A0ABQ4WTL6_9ASTR</name>
<dbReference type="PROSITE" id="PS00107">
    <property type="entry name" value="PROTEIN_KINASE_ATP"/>
    <property type="match status" value="1"/>
</dbReference>
<keyword evidence="1" id="KW-0723">Serine/threonine-protein kinase</keyword>
<evidence type="ECO:0000256" key="2">
    <source>
        <dbReference type="ARBA" id="ARBA00022679"/>
    </source>
</evidence>
<keyword evidence="10" id="KW-1185">Reference proteome</keyword>
<dbReference type="PROSITE" id="PS00108">
    <property type="entry name" value="PROTEIN_KINASE_ST"/>
    <property type="match status" value="1"/>
</dbReference>
<dbReference type="Gene3D" id="1.10.510.10">
    <property type="entry name" value="Transferase(Phosphotransferase) domain 1"/>
    <property type="match status" value="4"/>
</dbReference>
<keyword evidence="3 6" id="KW-0547">Nucleotide-binding</keyword>
<evidence type="ECO:0000256" key="5">
    <source>
        <dbReference type="ARBA" id="ARBA00022840"/>
    </source>
</evidence>
<dbReference type="InterPro" id="IPR000719">
    <property type="entry name" value="Prot_kinase_dom"/>
</dbReference>
<keyword evidence="4" id="KW-0418">Kinase</keyword>
<dbReference type="PANTHER" id="PTHR27003:SF471">
    <property type="entry name" value="VASCULAR ENDOTHELIAL GROWTH FACTOR RECEPTOR 2 (VEGFR2)-RELATED"/>
    <property type="match status" value="1"/>
</dbReference>
<dbReference type="Pfam" id="PF14299">
    <property type="entry name" value="PP2"/>
    <property type="match status" value="1"/>
</dbReference>
<dbReference type="InterPro" id="IPR001245">
    <property type="entry name" value="Ser-Thr/Tyr_kinase_cat_dom"/>
</dbReference>
<keyword evidence="2" id="KW-0808">Transferase</keyword>
<dbReference type="SMART" id="SM00220">
    <property type="entry name" value="S_TKc"/>
    <property type="match status" value="2"/>
</dbReference>
<evidence type="ECO:0000256" key="7">
    <source>
        <dbReference type="SAM" id="MobiDB-lite"/>
    </source>
</evidence>
<dbReference type="InterPro" id="IPR011009">
    <property type="entry name" value="Kinase-like_dom_sf"/>
</dbReference>
<dbReference type="EMBL" id="BQNB010008922">
    <property type="protein sequence ID" value="GJS56229.1"/>
    <property type="molecule type" value="Genomic_DNA"/>
</dbReference>
<feature type="compositionally biased region" description="Basic residues" evidence="7">
    <location>
        <begin position="1617"/>
        <end position="1626"/>
    </location>
</feature>
<dbReference type="InterPro" id="IPR045272">
    <property type="entry name" value="ANXUR1/2-like"/>
</dbReference>
<evidence type="ECO:0000256" key="6">
    <source>
        <dbReference type="PROSITE-ProRule" id="PRU10141"/>
    </source>
</evidence>
<evidence type="ECO:0000256" key="1">
    <source>
        <dbReference type="ARBA" id="ARBA00022527"/>
    </source>
</evidence>
<evidence type="ECO:0000256" key="4">
    <source>
        <dbReference type="ARBA" id="ARBA00022777"/>
    </source>
</evidence>
<dbReference type="Pfam" id="PF07714">
    <property type="entry name" value="PK_Tyr_Ser-Thr"/>
    <property type="match status" value="4"/>
</dbReference>
<feature type="binding site" evidence="6">
    <location>
        <position position="1056"/>
    </location>
    <ligand>
        <name>ATP</name>
        <dbReference type="ChEBI" id="CHEBI:30616"/>
    </ligand>
</feature>
<organism evidence="9 10">
    <name type="scientific">Tanacetum coccineum</name>
    <dbReference type="NCBI Taxonomy" id="301880"/>
    <lineage>
        <taxon>Eukaryota</taxon>
        <taxon>Viridiplantae</taxon>
        <taxon>Streptophyta</taxon>
        <taxon>Embryophyta</taxon>
        <taxon>Tracheophyta</taxon>
        <taxon>Spermatophyta</taxon>
        <taxon>Magnoliopsida</taxon>
        <taxon>eudicotyledons</taxon>
        <taxon>Gunneridae</taxon>
        <taxon>Pentapetalae</taxon>
        <taxon>asterids</taxon>
        <taxon>campanulids</taxon>
        <taxon>Asterales</taxon>
        <taxon>Asteraceae</taxon>
        <taxon>Asteroideae</taxon>
        <taxon>Anthemideae</taxon>
        <taxon>Anthemidinae</taxon>
        <taxon>Tanacetum</taxon>
    </lineage>
</organism>
<feature type="region of interest" description="Disordered" evidence="7">
    <location>
        <begin position="1603"/>
        <end position="1654"/>
    </location>
</feature>
<feature type="domain" description="Protein kinase" evidence="8">
    <location>
        <begin position="1028"/>
        <end position="1301"/>
    </location>
</feature>
<feature type="domain" description="Protein kinase" evidence="8">
    <location>
        <begin position="373"/>
        <end position="647"/>
    </location>
</feature>
<evidence type="ECO:0000259" key="8">
    <source>
        <dbReference type="PROSITE" id="PS50011"/>
    </source>
</evidence>
<feature type="domain" description="Protein kinase" evidence="8">
    <location>
        <begin position="26"/>
        <end position="305"/>
    </location>
</feature>